<accession>A0A7J7DWW7</accession>
<evidence type="ECO:0000313" key="3">
    <source>
        <dbReference type="Proteomes" id="UP000593562"/>
    </source>
</evidence>
<feature type="compositionally biased region" description="Polar residues" evidence="1">
    <location>
        <begin position="1"/>
        <end position="18"/>
    </location>
</feature>
<organism evidence="2 3">
    <name type="scientific">Tripterygium wilfordii</name>
    <name type="common">Thunder God vine</name>
    <dbReference type="NCBI Taxonomy" id="458696"/>
    <lineage>
        <taxon>Eukaryota</taxon>
        <taxon>Viridiplantae</taxon>
        <taxon>Streptophyta</taxon>
        <taxon>Embryophyta</taxon>
        <taxon>Tracheophyta</taxon>
        <taxon>Spermatophyta</taxon>
        <taxon>Magnoliopsida</taxon>
        <taxon>eudicotyledons</taxon>
        <taxon>Gunneridae</taxon>
        <taxon>Pentapetalae</taxon>
        <taxon>rosids</taxon>
        <taxon>fabids</taxon>
        <taxon>Celastrales</taxon>
        <taxon>Celastraceae</taxon>
        <taxon>Tripterygium</taxon>
    </lineage>
</organism>
<evidence type="ECO:0000313" key="2">
    <source>
        <dbReference type="EMBL" id="KAF5750779.1"/>
    </source>
</evidence>
<keyword evidence="3" id="KW-1185">Reference proteome</keyword>
<proteinExistence type="predicted"/>
<dbReference type="EMBL" id="JAAARO010000003">
    <property type="protein sequence ID" value="KAF5750779.1"/>
    <property type="molecule type" value="Genomic_DNA"/>
</dbReference>
<feature type="region of interest" description="Disordered" evidence="1">
    <location>
        <begin position="127"/>
        <end position="154"/>
    </location>
</feature>
<name>A0A7J7DWW7_TRIWF</name>
<sequence length="154" mass="17631">MQWLTSQTMKLPNDTSGSIPAERSSVGSTRAMYQGKICWGSTAGDGTDVDLQTDSEYADVEVETSIPKEERDLELQAIMRLRSYSGFENRRDFLHNEQKKKERAVHIPSKDVEVERPVKKEEIEEEFRSAVKSSGHENLNNRHNHLHGPHGFEY</sequence>
<protein>
    <submittedName>
        <fullName evidence="2">Uncharacterized protein</fullName>
    </submittedName>
</protein>
<feature type="region of interest" description="Disordered" evidence="1">
    <location>
        <begin position="1"/>
        <end position="27"/>
    </location>
</feature>
<comment type="caution">
    <text evidence="2">The sequence shown here is derived from an EMBL/GenBank/DDBJ whole genome shotgun (WGS) entry which is preliminary data.</text>
</comment>
<reference evidence="2 3" key="1">
    <citation type="journal article" date="2020" name="Nat. Commun.">
        <title>Genome of Tripterygium wilfordii and identification of cytochrome P450 involved in triptolide biosynthesis.</title>
        <authorList>
            <person name="Tu L."/>
            <person name="Su P."/>
            <person name="Zhang Z."/>
            <person name="Gao L."/>
            <person name="Wang J."/>
            <person name="Hu T."/>
            <person name="Zhou J."/>
            <person name="Zhang Y."/>
            <person name="Zhao Y."/>
            <person name="Liu Y."/>
            <person name="Song Y."/>
            <person name="Tong Y."/>
            <person name="Lu Y."/>
            <person name="Yang J."/>
            <person name="Xu C."/>
            <person name="Jia M."/>
            <person name="Peters R.J."/>
            <person name="Huang L."/>
            <person name="Gao W."/>
        </authorList>
    </citation>
    <scope>NUCLEOTIDE SEQUENCE [LARGE SCALE GENOMIC DNA]</scope>
    <source>
        <strain evidence="3">cv. XIE 37</strain>
        <tissue evidence="2">Leaf</tissue>
    </source>
</reference>
<dbReference type="Proteomes" id="UP000593562">
    <property type="component" value="Unassembled WGS sequence"/>
</dbReference>
<evidence type="ECO:0000256" key="1">
    <source>
        <dbReference type="SAM" id="MobiDB-lite"/>
    </source>
</evidence>
<dbReference type="AlphaFoldDB" id="A0A7J7DWW7"/>
<gene>
    <name evidence="2" type="ORF">HS088_TW03G01119</name>
</gene>
<dbReference type="InParanoid" id="A0A7J7DWW7"/>